<dbReference type="RefSeq" id="WP_002517098.1">
    <property type="nucleotide sequence ID" value="NZ_AP022844.1"/>
</dbReference>
<accession>A0A8B2VF36</accession>
<dbReference type="InterPro" id="IPR023753">
    <property type="entry name" value="FAD/NAD-binding_dom"/>
</dbReference>
<evidence type="ECO:0000313" key="12">
    <source>
        <dbReference type="EMBL" id="PGF34992.1"/>
    </source>
</evidence>
<dbReference type="InterPro" id="IPR001100">
    <property type="entry name" value="Pyr_nuc-diS_OxRdtase"/>
</dbReference>
<organism evidence="12 13">
    <name type="scientific">Cutibacterium acnes</name>
    <name type="common">Propionibacterium acnes</name>
    <dbReference type="NCBI Taxonomy" id="1747"/>
    <lineage>
        <taxon>Bacteria</taxon>
        <taxon>Bacillati</taxon>
        <taxon>Actinomycetota</taxon>
        <taxon>Actinomycetes</taxon>
        <taxon>Propionibacteriales</taxon>
        <taxon>Propionibacteriaceae</taxon>
        <taxon>Cutibacterium</taxon>
    </lineage>
</organism>
<dbReference type="Gene3D" id="3.30.390.30">
    <property type="match status" value="1"/>
</dbReference>
<proteinExistence type="inferred from homology"/>
<evidence type="ECO:0000256" key="4">
    <source>
        <dbReference type="ARBA" id="ARBA00022857"/>
    </source>
</evidence>
<keyword evidence="9" id="KW-0520">NAD</keyword>
<dbReference type="GO" id="GO:0016668">
    <property type="term" value="F:oxidoreductase activity, acting on a sulfur group of donors, NAD(P) as acceptor"/>
    <property type="evidence" value="ECO:0007669"/>
    <property type="project" value="InterPro"/>
</dbReference>
<keyword evidence="6" id="KW-1015">Disulfide bond</keyword>
<comment type="cofactor">
    <cofactor evidence="9">
        <name>FAD</name>
        <dbReference type="ChEBI" id="CHEBI:57692"/>
    </cofactor>
    <text evidence="9">Binds 1 FAD per subunit.</text>
</comment>
<dbReference type="Pfam" id="PF02852">
    <property type="entry name" value="Pyr_redox_dim"/>
    <property type="match status" value="1"/>
</dbReference>
<comment type="caution">
    <text evidence="12">The sequence shown here is derived from an EMBL/GenBank/DDBJ whole genome shotgun (WGS) entry which is preliminary data.</text>
</comment>
<name>A0A8B2VF36_CUTAC</name>
<dbReference type="PRINTS" id="PR00368">
    <property type="entry name" value="FADPNR"/>
</dbReference>
<sequence>MEHYDIVVIGSGSGNTILDEDFADRRAAIIDSGAFGGTCLNVGCIPTKMFVLPADFASSPSEAVRVGVDLQFRGASFASIRDRIFGRIDSISKAGLSYRQGLDNIDVYTGEAAFIDAHTLEVGGRCITADQIVLAAGSRPRVPDVPGLDDPSMAGLIHTSDTIMRLAELPQRLVILGGGLIAAEFAHIFSGLGSQVTVINRSGRMLRHEDRDISQRFTEQMGRRVRLRMAEGLVGVDRDPGGHLVVLTVDGDGVDYDYPADVVLNAAGRVSNGDRLNLPAAGVDVDDDGFVVVDKHQRTNVEHIWALGDVCSPWELKHVANHEARVVRHNLLHPDDLASSDHRFVPHAVFSNPQVASVGATEQELLQSDTLYAAYLQEYADVAYGWAMEDEGHCVKLLGDPQTRTLLGAHIIGPQASTLIQTCIQGMSVGQTVDEMARGQYWIHPALSEVVESALLGLGKEMDTTR</sequence>
<keyword evidence="9" id="KW-0547">Nucleotide-binding</keyword>
<evidence type="ECO:0000256" key="2">
    <source>
        <dbReference type="ARBA" id="ARBA00022630"/>
    </source>
</evidence>
<feature type="disulfide bond" description="Redox-active" evidence="10">
    <location>
        <begin position="39"/>
        <end position="44"/>
    </location>
</feature>
<evidence type="ECO:0000256" key="8">
    <source>
        <dbReference type="PIRSR" id="PIRSR000350-2"/>
    </source>
</evidence>
<dbReference type="InterPro" id="IPR004099">
    <property type="entry name" value="Pyr_nucl-diS_OxRdtase_dimer"/>
</dbReference>
<gene>
    <name evidence="12" type="ORF">B1B09_05090</name>
</gene>
<dbReference type="PROSITE" id="PS00076">
    <property type="entry name" value="PYRIDINE_REDOX_1"/>
    <property type="match status" value="1"/>
</dbReference>
<keyword evidence="7 11" id="KW-0676">Redox-active center</keyword>
<dbReference type="InterPro" id="IPR012999">
    <property type="entry name" value="Pyr_OxRdtase_I_AS"/>
</dbReference>
<dbReference type="PIRSF" id="PIRSF000350">
    <property type="entry name" value="Mercury_reductase_MerA"/>
    <property type="match status" value="1"/>
</dbReference>
<dbReference type="SUPFAM" id="SSF55424">
    <property type="entry name" value="FAD/NAD-linked reductases, dimerisation (C-terminal) domain"/>
    <property type="match status" value="1"/>
</dbReference>
<dbReference type="NCBIfam" id="NF005884">
    <property type="entry name" value="PRK07846.1"/>
    <property type="match status" value="1"/>
</dbReference>
<feature type="binding site" evidence="9">
    <location>
        <position position="309"/>
    </location>
    <ligand>
        <name>FAD</name>
        <dbReference type="ChEBI" id="CHEBI:57692"/>
    </ligand>
</feature>
<evidence type="ECO:0000256" key="1">
    <source>
        <dbReference type="ARBA" id="ARBA00007532"/>
    </source>
</evidence>
<feature type="active site" description="Proton acceptor" evidence="8">
    <location>
        <position position="444"/>
    </location>
</feature>
<dbReference type="Pfam" id="PF07992">
    <property type="entry name" value="Pyr_redox_2"/>
    <property type="match status" value="1"/>
</dbReference>
<evidence type="ECO:0000256" key="5">
    <source>
        <dbReference type="ARBA" id="ARBA00023002"/>
    </source>
</evidence>
<keyword evidence="2 11" id="KW-0285">Flavoprotein</keyword>
<evidence type="ECO:0000256" key="6">
    <source>
        <dbReference type="ARBA" id="ARBA00023157"/>
    </source>
</evidence>
<dbReference type="PRINTS" id="PR00411">
    <property type="entry name" value="PNDRDTASEI"/>
</dbReference>
<evidence type="ECO:0000256" key="11">
    <source>
        <dbReference type="RuleBase" id="RU003691"/>
    </source>
</evidence>
<dbReference type="Proteomes" id="UP000226191">
    <property type="component" value="Unassembled WGS sequence"/>
</dbReference>
<feature type="binding site" evidence="9">
    <location>
        <position position="48"/>
    </location>
    <ligand>
        <name>FAD</name>
        <dbReference type="ChEBI" id="CHEBI:57692"/>
    </ligand>
</feature>
<keyword evidence="4" id="KW-0521">NADP</keyword>
<evidence type="ECO:0000256" key="9">
    <source>
        <dbReference type="PIRSR" id="PIRSR000350-3"/>
    </source>
</evidence>
<evidence type="ECO:0000256" key="3">
    <source>
        <dbReference type="ARBA" id="ARBA00022827"/>
    </source>
</evidence>
<evidence type="ECO:0000256" key="10">
    <source>
        <dbReference type="PIRSR" id="PIRSR000350-4"/>
    </source>
</evidence>
<dbReference type="PANTHER" id="PTHR43014:SF5">
    <property type="entry name" value="GLUTATHIONE REDUCTASE (NADPH)"/>
    <property type="match status" value="1"/>
</dbReference>
<dbReference type="GeneID" id="92856315"/>
<keyword evidence="3 9" id="KW-0274">FAD</keyword>
<evidence type="ECO:0000313" key="13">
    <source>
        <dbReference type="Proteomes" id="UP000226191"/>
    </source>
</evidence>
<dbReference type="Gene3D" id="3.50.50.60">
    <property type="entry name" value="FAD/NAD(P)-binding domain"/>
    <property type="match status" value="2"/>
</dbReference>
<evidence type="ECO:0000256" key="7">
    <source>
        <dbReference type="ARBA" id="ARBA00023284"/>
    </source>
</evidence>
<dbReference type="EMBL" id="MVCE01000002">
    <property type="protein sequence ID" value="PGF34992.1"/>
    <property type="molecule type" value="Genomic_DNA"/>
</dbReference>
<dbReference type="SUPFAM" id="SSF51905">
    <property type="entry name" value="FAD/NAD(P)-binding domain"/>
    <property type="match status" value="1"/>
</dbReference>
<dbReference type="PANTHER" id="PTHR43014">
    <property type="entry name" value="MERCURIC REDUCTASE"/>
    <property type="match status" value="1"/>
</dbReference>
<dbReference type="InterPro" id="IPR036188">
    <property type="entry name" value="FAD/NAD-bd_sf"/>
</dbReference>
<reference evidence="12 13" key="1">
    <citation type="submission" date="2017-02" db="EMBL/GenBank/DDBJ databases">
        <title>Prevalence of linear plasmids in Cutibacterium acnes isolates obtained from cancerous prostatic tissue.</title>
        <authorList>
            <person name="Davidsson S."/>
            <person name="Bruggemann H."/>
        </authorList>
    </citation>
    <scope>NUCLEOTIDE SEQUENCE [LARGE SCALE GENOMIC DNA]</scope>
    <source>
        <strain evidence="12 13">11-78</strain>
    </source>
</reference>
<dbReference type="AlphaFoldDB" id="A0A8B2VF36"/>
<dbReference type="InterPro" id="IPR016156">
    <property type="entry name" value="FAD/NAD-linked_Rdtase_dimer_sf"/>
</dbReference>
<protein>
    <submittedName>
        <fullName evidence="12">Mycothione reductase</fullName>
    </submittedName>
</protein>
<keyword evidence="5 11" id="KW-0560">Oxidoreductase</keyword>
<feature type="binding site" evidence="9">
    <location>
        <begin position="177"/>
        <end position="184"/>
    </location>
    <ligand>
        <name>NAD(+)</name>
        <dbReference type="ChEBI" id="CHEBI:57540"/>
    </ligand>
</feature>
<comment type="similarity">
    <text evidence="1 11">Belongs to the class-I pyridine nucleotide-disulfide oxidoreductase family.</text>
</comment>
<feature type="binding site" evidence="9">
    <location>
        <position position="268"/>
    </location>
    <ligand>
        <name>NAD(+)</name>
        <dbReference type="ChEBI" id="CHEBI:57540"/>
    </ligand>
</feature>
<dbReference type="GO" id="GO:0000166">
    <property type="term" value="F:nucleotide binding"/>
    <property type="evidence" value="ECO:0007669"/>
    <property type="project" value="UniProtKB-KW"/>
</dbReference>
<dbReference type="OrthoDB" id="4763248at2"/>